<accession>A0AAP2E373</accession>
<dbReference type="InterPro" id="IPR023296">
    <property type="entry name" value="Glyco_hydro_beta-prop_sf"/>
</dbReference>
<dbReference type="InterPro" id="IPR025442">
    <property type="entry name" value="DUF4185"/>
</dbReference>
<dbReference type="AlphaFoldDB" id="A0AAP2E373"/>
<sequence>MKITHVLPYALCIALILPSCQQDSIQPNTPDETLSGTAAAAPSQYGTYTIKSAAGNLFMEVTGNPGVNEKFKDGTKIVQWSATSAGDLWQKWQVIYKQTVNNIAYYALMNLHSGKVLDVPNSATTNGLQLQQYRYNGTNAQLWEIREVTGGYAIINKGNGLAVTNLNSSTSNGTAIVQQTYSTGAANQRWILTALAADSYLDDEVTRYFQRNSTSLGSVAWDQGSSIPLTWSGNNGKVLWVTQDAWDGAKLQSNGMFNCSDFFDYNNSIIIQQDKTNWLPDDPNMTINSPMGRPKQICSNQAGTSWSWPGNGVEIGDKVYMHCGEGNGLNMTNQSLYVLTQSTGTLWTVQRTTPAGMSGQTNIGYAAGMVKASDGYVYVYGTQATSFGYLNNVHVARFATSNPNSWTFWNGSSWTSTPTTGNGARIAEGKGTVAINYVNGKYVMITMDQGFNCDAPRNIYTATSTSPTGPFTAAVEVYKINDYFQGQYTRYYTPNVHPTFTNGRNELLITYSVNQSACGVSDCVNNFIDPNYYRIRGLRIPYSKIGL</sequence>
<dbReference type="SUPFAM" id="SSF75005">
    <property type="entry name" value="Arabinanase/levansucrase/invertase"/>
    <property type="match status" value="1"/>
</dbReference>
<dbReference type="Gene3D" id="2.80.10.50">
    <property type="match status" value="2"/>
</dbReference>
<dbReference type="Proteomes" id="UP001319080">
    <property type="component" value="Unassembled WGS sequence"/>
</dbReference>
<dbReference type="InterPro" id="IPR000772">
    <property type="entry name" value="Ricin_B_lectin"/>
</dbReference>
<dbReference type="SUPFAM" id="SSF50370">
    <property type="entry name" value="Ricin B-like lectins"/>
    <property type="match status" value="1"/>
</dbReference>
<protein>
    <submittedName>
        <fullName evidence="2">RICIN domain-containing protein</fullName>
    </submittedName>
</protein>
<dbReference type="RefSeq" id="WP_254086794.1">
    <property type="nucleotide sequence ID" value="NZ_JAHESE010000030.1"/>
</dbReference>
<dbReference type="Pfam" id="PF14200">
    <property type="entry name" value="RicinB_lectin_2"/>
    <property type="match status" value="1"/>
</dbReference>
<comment type="caution">
    <text evidence="2">The sequence shown here is derived from an EMBL/GenBank/DDBJ whole genome shotgun (WGS) entry which is preliminary data.</text>
</comment>
<dbReference type="Pfam" id="PF13810">
    <property type="entry name" value="DUF4185"/>
    <property type="match status" value="1"/>
</dbReference>
<dbReference type="Gene3D" id="2.115.10.20">
    <property type="entry name" value="Glycosyl hydrolase domain, family 43"/>
    <property type="match status" value="1"/>
</dbReference>
<evidence type="ECO:0000259" key="1">
    <source>
        <dbReference type="SMART" id="SM00458"/>
    </source>
</evidence>
<proteinExistence type="predicted"/>
<gene>
    <name evidence="2" type="ORF">KK062_23445</name>
</gene>
<keyword evidence="3" id="KW-1185">Reference proteome</keyword>
<evidence type="ECO:0000313" key="2">
    <source>
        <dbReference type="EMBL" id="MBT1711219.1"/>
    </source>
</evidence>
<dbReference type="PROSITE" id="PS50231">
    <property type="entry name" value="RICIN_B_LECTIN"/>
    <property type="match status" value="1"/>
</dbReference>
<reference evidence="2 3" key="1">
    <citation type="submission" date="2021-05" db="EMBL/GenBank/DDBJ databases">
        <title>A Polyphasic approach of four new species of the genus Ohtaekwangia: Ohtaekwangia histidinii sp. nov., Ohtaekwangia cretensis sp. nov., Ohtaekwangia indiensis sp. nov., Ohtaekwangia reichenbachii sp. nov. from diverse environment.</title>
        <authorList>
            <person name="Octaviana S."/>
        </authorList>
    </citation>
    <scope>NUCLEOTIDE SEQUENCE [LARGE SCALE GENOMIC DNA]</scope>
    <source>
        <strain evidence="2 3">PWU5</strain>
    </source>
</reference>
<organism evidence="2 3">
    <name type="scientific">Dawidia cretensis</name>
    <dbReference type="NCBI Taxonomy" id="2782350"/>
    <lineage>
        <taxon>Bacteria</taxon>
        <taxon>Pseudomonadati</taxon>
        <taxon>Bacteroidota</taxon>
        <taxon>Cytophagia</taxon>
        <taxon>Cytophagales</taxon>
        <taxon>Chryseotaleaceae</taxon>
        <taxon>Dawidia</taxon>
    </lineage>
</organism>
<evidence type="ECO:0000313" key="3">
    <source>
        <dbReference type="Proteomes" id="UP001319080"/>
    </source>
</evidence>
<name>A0AAP2E373_9BACT</name>
<dbReference type="EMBL" id="JAHESE010000030">
    <property type="protein sequence ID" value="MBT1711219.1"/>
    <property type="molecule type" value="Genomic_DNA"/>
</dbReference>
<dbReference type="CDD" id="cd00161">
    <property type="entry name" value="beta-trefoil_Ricin-like"/>
    <property type="match status" value="1"/>
</dbReference>
<feature type="domain" description="Ricin B lectin" evidence="1">
    <location>
        <begin position="45"/>
        <end position="193"/>
    </location>
</feature>
<dbReference type="InterPro" id="IPR035992">
    <property type="entry name" value="Ricin_B-like_lectins"/>
</dbReference>
<dbReference type="SMART" id="SM00458">
    <property type="entry name" value="RICIN"/>
    <property type="match status" value="1"/>
</dbReference>